<feature type="binding site" evidence="4">
    <location>
        <position position="557"/>
    </location>
    <ligand>
        <name>S-adenosyl-L-methionine</name>
        <dbReference type="ChEBI" id="CHEBI:59789"/>
    </ligand>
</feature>
<feature type="binding site" evidence="4">
    <location>
        <position position="427"/>
    </location>
    <ligand>
        <name>S-adenosyl-L-methionine</name>
        <dbReference type="ChEBI" id="CHEBI:59789"/>
    </ligand>
</feature>
<reference evidence="8 9" key="1">
    <citation type="journal article" date="2020" name="ISME J.">
        <title>Uncovering the hidden diversity of litter-decomposition mechanisms in mushroom-forming fungi.</title>
        <authorList>
            <person name="Floudas D."/>
            <person name="Bentzer J."/>
            <person name="Ahren D."/>
            <person name="Johansson T."/>
            <person name="Persson P."/>
            <person name="Tunlid A."/>
        </authorList>
    </citation>
    <scope>NUCLEOTIDE SEQUENCE [LARGE SCALE GENOMIC DNA]</scope>
    <source>
        <strain evidence="8 9">CBS 146.42</strain>
    </source>
</reference>
<dbReference type="FunFam" id="2.40.50.140:FF:000201">
    <property type="entry name" value="TRM2p tRNA methyltransferase"/>
    <property type="match status" value="1"/>
</dbReference>
<comment type="caution">
    <text evidence="8">The sequence shown here is derived from an EMBL/GenBank/DDBJ whole genome shotgun (WGS) entry which is preliminary data.</text>
</comment>
<feature type="region of interest" description="Disordered" evidence="6">
    <location>
        <begin position="82"/>
        <end position="102"/>
    </location>
</feature>
<dbReference type="PROSITE" id="PS50926">
    <property type="entry name" value="TRAM"/>
    <property type="match status" value="1"/>
</dbReference>
<evidence type="ECO:0000256" key="1">
    <source>
        <dbReference type="ARBA" id="ARBA00022603"/>
    </source>
</evidence>
<dbReference type="InterPro" id="IPR010280">
    <property type="entry name" value="U5_MeTrfase_fam"/>
</dbReference>
<dbReference type="Pfam" id="PF05958">
    <property type="entry name" value="tRNA_U5-meth_tr"/>
    <property type="match status" value="1"/>
</dbReference>
<dbReference type="PROSITE" id="PS51622">
    <property type="entry name" value="SAM_MT_RNA_M5U_2"/>
    <property type="match status" value="1"/>
</dbReference>
<evidence type="ECO:0000256" key="6">
    <source>
        <dbReference type="SAM" id="MobiDB-lite"/>
    </source>
</evidence>
<gene>
    <name evidence="8" type="ORF">D9756_010635</name>
</gene>
<dbReference type="InterPro" id="IPR029063">
    <property type="entry name" value="SAM-dependent_MTases_sf"/>
</dbReference>
<dbReference type="GO" id="GO:0009451">
    <property type="term" value="P:RNA modification"/>
    <property type="evidence" value="ECO:0007669"/>
    <property type="project" value="UniProtKB-ARBA"/>
</dbReference>
<feature type="binding site" evidence="4">
    <location>
        <position position="482"/>
    </location>
    <ligand>
        <name>S-adenosyl-L-methionine</name>
        <dbReference type="ChEBI" id="CHEBI:59789"/>
    </ligand>
</feature>
<feature type="region of interest" description="Disordered" evidence="6">
    <location>
        <begin position="511"/>
        <end position="530"/>
    </location>
</feature>
<feature type="active site" evidence="5">
    <location>
        <position position="584"/>
    </location>
</feature>
<accession>A0A8H5CTH8</accession>
<dbReference type="GO" id="GO:0030697">
    <property type="term" value="F:tRNA (uracil(54)-C5)-methyltransferase activity, S-adenosyl methionine-dependent"/>
    <property type="evidence" value="ECO:0007669"/>
    <property type="project" value="InterPro"/>
</dbReference>
<dbReference type="SUPFAM" id="SSF50249">
    <property type="entry name" value="Nucleic acid-binding proteins"/>
    <property type="match status" value="1"/>
</dbReference>
<dbReference type="PROSITE" id="PS01230">
    <property type="entry name" value="TRMA_1"/>
    <property type="match status" value="1"/>
</dbReference>
<keyword evidence="3 4" id="KW-0949">S-adenosyl-L-methionine</keyword>
<feature type="region of interest" description="Disordered" evidence="6">
    <location>
        <begin position="38"/>
        <end position="59"/>
    </location>
</feature>
<dbReference type="InterPro" id="IPR002792">
    <property type="entry name" value="TRAM_dom"/>
</dbReference>
<evidence type="ECO:0000259" key="7">
    <source>
        <dbReference type="PROSITE" id="PS50926"/>
    </source>
</evidence>
<dbReference type="Gene3D" id="3.40.50.150">
    <property type="entry name" value="Vaccinia Virus protein VP39"/>
    <property type="match status" value="2"/>
</dbReference>
<protein>
    <recommendedName>
        <fullName evidence="7">TRAM domain-containing protein</fullName>
    </recommendedName>
</protein>
<evidence type="ECO:0000313" key="8">
    <source>
        <dbReference type="EMBL" id="KAF5347580.1"/>
    </source>
</evidence>
<organism evidence="8 9">
    <name type="scientific">Leucocoprinus leucothites</name>
    <dbReference type="NCBI Taxonomy" id="201217"/>
    <lineage>
        <taxon>Eukaryota</taxon>
        <taxon>Fungi</taxon>
        <taxon>Dikarya</taxon>
        <taxon>Basidiomycota</taxon>
        <taxon>Agaricomycotina</taxon>
        <taxon>Agaricomycetes</taxon>
        <taxon>Agaricomycetidae</taxon>
        <taxon>Agaricales</taxon>
        <taxon>Agaricineae</taxon>
        <taxon>Agaricaceae</taxon>
        <taxon>Leucocoprinus</taxon>
    </lineage>
</organism>
<dbReference type="InterPro" id="IPR012340">
    <property type="entry name" value="NA-bd_OB-fold"/>
</dbReference>
<evidence type="ECO:0000256" key="2">
    <source>
        <dbReference type="ARBA" id="ARBA00022679"/>
    </source>
</evidence>
<evidence type="ECO:0000256" key="3">
    <source>
        <dbReference type="ARBA" id="ARBA00022691"/>
    </source>
</evidence>
<feature type="domain" description="TRAM" evidence="7">
    <location>
        <begin position="143"/>
        <end position="208"/>
    </location>
</feature>
<keyword evidence="9" id="KW-1185">Reference proteome</keyword>
<keyword evidence="1 4" id="KW-0489">Methyltransferase</keyword>
<dbReference type="OrthoDB" id="10250660at2759"/>
<dbReference type="GO" id="GO:0032259">
    <property type="term" value="P:methylation"/>
    <property type="evidence" value="ECO:0007669"/>
    <property type="project" value="UniProtKB-KW"/>
</dbReference>
<dbReference type="AlphaFoldDB" id="A0A8H5CTH8"/>
<dbReference type="InterPro" id="IPR030391">
    <property type="entry name" value="MeTrfase_TrmA_CS"/>
</dbReference>
<feature type="active site" description="Nucleophile" evidence="4">
    <location>
        <position position="584"/>
    </location>
</feature>
<evidence type="ECO:0000313" key="9">
    <source>
        <dbReference type="Proteomes" id="UP000559027"/>
    </source>
</evidence>
<feature type="compositionally biased region" description="Low complexity" evidence="6">
    <location>
        <begin position="512"/>
        <end position="525"/>
    </location>
</feature>
<sequence length="642" mass="71527">MLATRRVFSSSHHHLRPWLTTVNPTILVPRFHRMSAHGQAGQVRTAPDSEVEVPESKKPRVEVKGGDSIVSSTIQRNNKVHMQATNQRPKVEPKKSRRKSKLKKIELPEPCSPEDVLWQEIKLVLGANVVEKAIEEGVQLESPFSPQEEVEVVVKSLSPGGDAIAISTNEKHHKTPWAIVVPFSLPGEIIRAKVYRNARMHSVADFVKVIQPNPELRDDSRIQCRYFGKCGGCQYQMLSYESQLSLKREVIVKAYQKFSGLGQMSVPTVLPTIGSPLQYGYRTKITPHFEAASKSLLKKRQQANIDKDEVKEQPDWLNIGFNVVGTRKVLDIEECPIATPIINEALTTERARVIRSAYTFKRGASLILRDSLDPSITLPPDVTSVSDVDQYLSDALSKHVCITSHKASIREKVGGFLFEYPASSFFQNNNSVLVPLTDYVKEAIFPSGAEKPRPTHLVDTYCGSGLFAITLSPYFKTISGIELSVESIRSAQSNVKLNNSLRAIPSYNKLISSSSSTSSPVTSSTEGPDITFKSGTASDIFSSVSSFPRHETVIVIDPPRKGCDEEFIRQVVQFRPAALVYVSCNVHTQARDVGMLLRMVDEAEEKCDETEKRGRYRLESLRGFDLFPQTAHVESVAVLRLI</sequence>
<name>A0A8H5CTH8_9AGAR</name>
<feature type="binding site" evidence="4">
    <location>
        <position position="461"/>
    </location>
    <ligand>
        <name>S-adenosyl-L-methionine</name>
        <dbReference type="ChEBI" id="CHEBI:59789"/>
    </ligand>
</feature>
<dbReference type="PANTHER" id="PTHR11061">
    <property type="entry name" value="RNA M5U METHYLTRANSFERASE"/>
    <property type="match status" value="1"/>
</dbReference>
<evidence type="ECO:0000256" key="4">
    <source>
        <dbReference type="PROSITE-ProRule" id="PRU01024"/>
    </source>
</evidence>
<dbReference type="Gene3D" id="2.40.50.140">
    <property type="entry name" value="Nucleic acid-binding proteins"/>
    <property type="match status" value="1"/>
</dbReference>
<proteinExistence type="inferred from homology"/>
<dbReference type="SUPFAM" id="SSF53335">
    <property type="entry name" value="S-adenosyl-L-methionine-dependent methyltransferases"/>
    <property type="match status" value="1"/>
</dbReference>
<dbReference type="PROSITE" id="PS01231">
    <property type="entry name" value="TRMA_2"/>
    <property type="match status" value="1"/>
</dbReference>
<dbReference type="EMBL" id="JAACJO010000024">
    <property type="protein sequence ID" value="KAF5347580.1"/>
    <property type="molecule type" value="Genomic_DNA"/>
</dbReference>
<dbReference type="GO" id="GO:0008033">
    <property type="term" value="P:tRNA processing"/>
    <property type="evidence" value="ECO:0007669"/>
    <property type="project" value="InterPro"/>
</dbReference>
<dbReference type="PROSITE" id="PS51687">
    <property type="entry name" value="SAM_MT_RNA_M5U"/>
    <property type="match status" value="1"/>
</dbReference>
<keyword evidence="2 4" id="KW-0808">Transferase</keyword>
<comment type="similarity">
    <text evidence="4">Belongs to the class I-like SAM-binding methyltransferase superfamily. RNA M5U methyltransferase family.</text>
</comment>
<dbReference type="PANTHER" id="PTHR11061:SF30">
    <property type="entry name" value="TRNA (URACIL(54)-C(5))-METHYLTRANSFERASE"/>
    <property type="match status" value="1"/>
</dbReference>
<dbReference type="InterPro" id="IPR025795">
    <property type="entry name" value="tRNA_(uracil-5-)_MeTrfase"/>
</dbReference>
<evidence type="ECO:0000256" key="5">
    <source>
        <dbReference type="PROSITE-ProRule" id="PRU10015"/>
    </source>
</evidence>
<dbReference type="Proteomes" id="UP000559027">
    <property type="component" value="Unassembled WGS sequence"/>
</dbReference>
<dbReference type="InterPro" id="IPR030390">
    <property type="entry name" value="MeTrfase_TrmA_AS"/>
</dbReference>